<dbReference type="RefSeq" id="WP_012598970.1">
    <property type="nucleotide sequence ID" value="NC_011729.1"/>
</dbReference>
<evidence type="ECO:0000313" key="3">
    <source>
        <dbReference type="EMBL" id="ACK70026.1"/>
    </source>
</evidence>
<protein>
    <submittedName>
        <fullName evidence="3">TIR protein</fullName>
    </submittedName>
</protein>
<dbReference type="EMBL" id="CP001291">
    <property type="protein sequence ID" value="ACK70026.1"/>
    <property type="molecule type" value="Genomic_DNA"/>
</dbReference>
<feature type="coiled-coil region" evidence="1">
    <location>
        <begin position="114"/>
        <end position="166"/>
    </location>
</feature>
<dbReference type="OrthoDB" id="2067003at2"/>
<keyword evidence="4" id="KW-1185">Reference proteome</keyword>
<feature type="domain" description="TIR" evidence="2">
    <location>
        <begin position="5"/>
        <end position="140"/>
    </location>
</feature>
<dbReference type="Gene3D" id="3.40.50.10140">
    <property type="entry name" value="Toll/interleukin-1 receptor homology (TIR) domain"/>
    <property type="match status" value="1"/>
</dbReference>
<dbReference type="PROSITE" id="PS50104">
    <property type="entry name" value="TIR"/>
    <property type="match status" value="1"/>
</dbReference>
<accession>B7K9Q8</accession>
<dbReference type="AlphaFoldDB" id="B7K9Q8"/>
<evidence type="ECO:0000313" key="4">
    <source>
        <dbReference type="Proteomes" id="UP000002384"/>
    </source>
</evidence>
<dbReference type="Proteomes" id="UP000002384">
    <property type="component" value="Chromosome"/>
</dbReference>
<name>B7K9Q8_GLOC7</name>
<organism evidence="3 4">
    <name type="scientific">Gloeothece citriformis (strain PCC 7424)</name>
    <name type="common">Cyanothece sp. (strain PCC 7424)</name>
    <dbReference type="NCBI Taxonomy" id="65393"/>
    <lineage>
        <taxon>Bacteria</taxon>
        <taxon>Bacillati</taxon>
        <taxon>Cyanobacteriota</taxon>
        <taxon>Cyanophyceae</taxon>
        <taxon>Oscillatoriophycideae</taxon>
        <taxon>Chroococcales</taxon>
        <taxon>Aphanothecaceae</taxon>
        <taxon>Gloeothece</taxon>
        <taxon>Gloeothece citriformis</taxon>
    </lineage>
</organism>
<dbReference type="HOGENOM" id="CLU_1010904_0_0_3"/>
<sequence>METDSSPQVFISYAWRGDSEKIANQLEQAFQNQGITIIRDKTNLGYKGLIKEFMEQIGQGKCILVIISDRYLKSENCMFELVEIAKHGDFYDRIFPIVLEDANIYQATGRLKYIQHWEQQISELESAMKQGNLANLQGITDDLNLYTEIRNNIAQLTNLLKNMNTLTPNLHLQSDFKEIIEAVEARLAQDQPKPAKKSAENNSFKTRMQLMKGLNGIPLEQLEMIMFTLSPPRGIIPPSMTTQGQRVSAFLNWAEGEGGCGLEQVEAVLNEVLNP</sequence>
<dbReference type="PANTHER" id="PTHR47508">
    <property type="entry name" value="SAM DOMAIN-CONTAINING PROTEIN-RELATED"/>
    <property type="match status" value="1"/>
</dbReference>
<dbReference type="SMART" id="SM00255">
    <property type="entry name" value="TIR"/>
    <property type="match status" value="1"/>
</dbReference>
<reference evidence="4" key="1">
    <citation type="journal article" date="2011" name="MBio">
        <title>Novel metabolic attributes of the genus Cyanothece, comprising a group of unicellular nitrogen-fixing Cyanobacteria.</title>
        <authorList>
            <person name="Bandyopadhyay A."/>
            <person name="Elvitigala T."/>
            <person name="Welsh E."/>
            <person name="Stockel J."/>
            <person name="Liberton M."/>
            <person name="Min H."/>
            <person name="Sherman L.A."/>
            <person name="Pakrasi H.B."/>
        </authorList>
    </citation>
    <scope>NUCLEOTIDE SEQUENCE [LARGE SCALE GENOMIC DNA]</scope>
    <source>
        <strain evidence="4">PCC 7424</strain>
    </source>
</reference>
<dbReference type="eggNOG" id="COG1075">
    <property type="taxonomic scope" value="Bacteria"/>
</dbReference>
<dbReference type="InterPro" id="IPR035897">
    <property type="entry name" value="Toll_tir_struct_dom_sf"/>
</dbReference>
<keyword evidence="1" id="KW-0175">Coiled coil</keyword>
<dbReference type="PANTHER" id="PTHR47508:SF1">
    <property type="entry name" value="NON-SPECIFIC SERINE_THREONINE PROTEIN KINASE"/>
    <property type="match status" value="1"/>
</dbReference>
<evidence type="ECO:0000256" key="1">
    <source>
        <dbReference type="SAM" id="Coils"/>
    </source>
</evidence>
<dbReference type="GO" id="GO:0007165">
    <property type="term" value="P:signal transduction"/>
    <property type="evidence" value="ECO:0007669"/>
    <property type="project" value="InterPro"/>
</dbReference>
<proteinExistence type="predicted"/>
<dbReference type="eggNOG" id="COG1611">
    <property type="taxonomic scope" value="Bacteria"/>
</dbReference>
<gene>
    <name evidence="3" type="ordered locus">PCC7424_1587</name>
</gene>
<dbReference type="InterPro" id="IPR000157">
    <property type="entry name" value="TIR_dom"/>
</dbReference>
<dbReference type="Pfam" id="PF13676">
    <property type="entry name" value="TIR_2"/>
    <property type="match status" value="1"/>
</dbReference>
<dbReference type="KEGG" id="cyc:PCC7424_1587"/>
<dbReference type="SUPFAM" id="SSF52200">
    <property type="entry name" value="Toll/Interleukin receptor TIR domain"/>
    <property type="match status" value="1"/>
</dbReference>
<dbReference type="STRING" id="65393.PCC7424_1587"/>
<evidence type="ECO:0000259" key="2">
    <source>
        <dbReference type="PROSITE" id="PS50104"/>
    </source>
</evidence>